<evidence type="ECO:0000313" key="2">
    <source>
        <dbReference type="EMBL" id="CEM52690.1"/>
    </source>
</evidence>
<name>A0A0G4I6M2_9ALVE</name>
<dbReference type="AlphaFoldDB" id="A0A0G4I6M2"/>
<proteinExistence type="predicted"/>
<reference evidence="2" key="1">
    <citation type="submission" date="2014-11" db="EMBL/GenBank/DDBJ databases">
        <authorList>
            <person name="Otto D Thomas"/>
            <person name="Naeem Raeece"/>
        </authorList>
    </citation>
    <scope>NUCLEOTIDE SEQUENCE</scope>
</reference>
<feature type="region of interest" description="Disordered" evidence="1">
    <location>
        <begin position="44"/>
        <end position="70"/>
    </location>
</feature>
<evidence type="ECO:0000256" key="1">
    <source>
        <dbReference type="SAM" id="MobiDB-lite"/>
    </source>
</evidence>
<dbReference type="VEuPathDB" id="CryptoDB:Cvel_1912"/>
<protein>
    <submittedName>
        <fullName evidence="2">Uncharacterized protein</fullName>
    </submittedName>
</protein>
<gene>
    <name evidence="2" type="ORF">Cvel_1912</name>
</gene>
<accession>A0A0G4I6M2</accession>
<sequence>MTRGQVPKVEHRVVMSRAGLPRYSSIFELLPLTDRALPRLQIAEPEDAPESEVSGGAGRQREWSSQELTGREVFQMRSMGRSSVNWEMHH</sequence>
<dbReference type="EMBL" id="CDMZ01005332">
    <property type="protein sequence ID" value="CEM52690.1"/>
    <property type="molecule type" value="Genomic_DNA"/>
</dbReference>
<organism evidence="2">
    <name type="scientific">Chromera velia CCMP2878</name>
    <dbReference type="NCBI Taxonomy" id="1169474"/>
    <lineage>
        <taxon>Eukaryota</taxon>
        <taxon>Sar</taxon>
        <taxon>Alveolata</taxon>
        <taxon>Colpodellida</taxon>
        <taxon>Chromeraceae</taxon>
        <taxon>Chromera</taxon>
    </lineage>
</organism>